<name>A0A073ISY9_9BACT</name>
<evidence type="ECO:0000256" key="8">
    <source>
        <dbReference type="ARBA" id="ARBA00022857"/>
    </source>
</evidence>
<comment type="catalytic activity">
    <reaction evidence="10">
        <text>uridine(54) in tRNA + (6R)-5,10-methylene-5,6,7,8-tetrahydrofolate + NADH + H(+) = 5-methyluridine(54) in tRNA + (6S)-5,6,7,8-tetrahydrofolate + NAD(+)</text>
        <dbReference type="Rhea" id="RHEA:16873"/>
        <dbReference type="Rhea" id="RHEA-COMP:10167"/>
        <dbReference type="Rhea" id="RHEA-COMP:10193"/>
        <dbReference type="ChEBI" id="CHEBI:15378"/>
        <dbReference type="ChEBI" id="CHEBI:15636"/>
        <dbReference type="ChEBI" id="CHEBI:57453"/>
        <dbReference type="ChEBI" id="CHEBI:57540"/>
        <dbReference type="ChEBI" id="CHEBI:57945"/>
        <dbReference type="ChEBI" id="CHEBI:65315"/>
        <dbReference type="ChEBI" id="CHEBI:74447"/>
        <dbReference type="EC" id="2.1.1.74"/>
    </reaction>
</comment>
<keyword evidence="5 10" id="KW-0808">Transferase</keyword>
<evidence type="ECO:0000256" key="3">
    <source>
        <dbReference type="ARBA" id="ARBA00022603"/>
    </source>
</evidence>
<dbReference type="GO" id="GO:0005829">
    <property type="term" value="C:cytosol"/>
    <property type="evidence" value="ECO:0007669"/>
    <property type="project" value="TreeGrafter"/>
</dbReference>
<keyword evidence="2 10" id="KW-0963">Cytoplasm</keyword>
<dbReference type="EMBL" id="JMKI01000026">
    <property type="protein sequence ID" value="KEJ92561.1"/>
    <property type="molecule type" value="Genomic_DNA"/>
</dbReference>
<dbReference type="RefSeq" id="WP_037975702.1">
    <property type="nucleotide sequence ID" value="NZ_JMKI01000026.1"/>
</dbReference>
<sequence>MTATCSGEVIIAGGGLAGSEAAWQLAARGVQVRLYEMRPGKMTPAHETPLLAELVCSNSLGGERTTTPAGILKAELSRMDSLIMKCAEESRVPAGNALAVDRNAFARLVNDLVSEHPNVEVVRKELTEIPREPAIIATGPLTSDAMAKAISELTGEKFLYFFDAVAPIVDISTVDMTKAFRANRYGTEGDYINCPMNKEEYALFWRELVNAETAPRHSFEEEGARRFEGCLPVEVIAKRGEQTLLYGPLRPVGFRDANAGAEPYAVVQLRQDNNEGTLYNIVGFQTNLKWGEQERVFRLIPALRNAEFVRKGVMHRNLFVCAPEALDAKLRFRGREALYLAGQASGVEGYMESTATGLAAALFAYAGIRGLPDFSFPRETAVGSLINYLQSALPEAFQPMNVNLGIFPKLSGRKIYKRTERCQAYASRSAAALEKFIAGNAGLFEKNDPSL</sequence>
<keyword evidence="6 10" id="KW-0819">tRNA processing</keyword>
<evidence type="ECO:0000256" key="9">
    <source>
        <dbReference type="ARBA" id="ARBA00023027"/>
    </source>
</evidence>
<evidence type="ECO:0000313" key="13">
    <source>
        <dbReference type="Proteomes" id="UP000027665"/>
    </source>
</evidence>
<evidence type="ECO:0000256" key="2">
    <source>
        <dbReference type="ARBA" id="ARBA00022490"/>
    </source>
</evidence>
<organism evidence="12 13">
    <name type="scientific">Synergistes jonesii</name>
    <dbReference type="NCBI Taxonomy" id="2754"/>
    <lineage>
        <taxon>Bacteria</taxon>
        <taxon>Thermotogati</taxon>
        <taxon>Synergistota</taxon>
        <taxon>Synergistia</taxon>
        <taxon>Synergistales</taxon>
        <taxon>Synergistaceae</taxon>
        <taxon>Synergistes</taxon>
    </lineage>
</organism>
<dbReference type="Gene3D" id="3.50.50.60">
    <property type="entry name" value="FAD/NAD(P)-binding domain"/>
    <property type="match status" value="2"/>
</dbReference>
<dbReference type="AlphaFoldDB" id="A0A073ISY9"/>
<keyword evidence="9 10" id="KW-0520">NAD</keyword>
<comment type="catalytic activity">
    <reaction evidence="10">
        <text>uridine(54) in tRNA + (6R)-5,10-methylene-5,6,7,8-tetrahydrofolate + NADPH + H(+) = 5-methyluridine(54) in tRNA + (6S)-5,6,7,8-tetrahydrofolate + NADP(+)</text>
        <dbReference type="Rhea" id="RHEA:62372"/>
        <dbReference type="Rhea" id="RHEA-COMP:10167"/>
        <dbReference type="Rhea" id="RHEA-COMP:10193"/>
        <dbReference type="ChEBI" id="CHEBI:15378"/>
        <dbReference type="ChEBI" id="CHEBI:15636"/>
        <dbReference type="ChEBI" id="CHEBI:57453"/>
        <dbReference type="ChEBI" id="CHEBI:57783"/>
        <dbReference type="ChEBI" id="CHEBI:58349"/>
        <dbReference type="ChEBI" id="CHEBI:65315"/>
        <dbReference type="ChEBI" id="CHEBI:74447"/>
        <dbReference type="EC" id="2.1.1.74"/>
    </reaction>
</comment>
<dbReference type="GO" id="GO:0030488">
    <property type="term" value="P:tRNA methylation"/>
    <property type="evidence" value="ECO:0007669"/>
    <property type="project" value="TreeGrafter"/>
</dbReference>
<dbReference type="NCBIfam" id="TIGR00137">
    <property type="entry name" value="gid_trmFO"/>
    <property type="match status" value="1"/>
</dbReference>
<dbReference type="GeneID" id="90983436"/>
<keyword evidence="7 10" id="KW-0274">FAD</keyword>
<keyword evidence="4 10" id="KW-0285">Flavoprotein</keyword>
<dbReference type="PANTHER" id="PTHR11806:SF2">
    <property type="entry name" value="METHYLENETETRAHYDROFOLATE--TRNA-(URACIL-5-)-METHYLTRANSFERASE TRMFO"/>
    <property type="match status" value="1"/>
</dbReference>
<dbReference type="PANTHER" id="PTHR11806">
    <property type="entry name" value="GLUCOSE INHIBITED DIVISION PROTEIN A"/>
    <property type="match status" value="1"/>
</dbReference>
<keyword evidence="8 10" id="KW-0521">NADP</keyword>
<evidence type="ECO:0000256" key="1">
    <source>
        <dbReference type="ARBA" id="ARBA00001974"/>
    </source>
</evidence>
<accession>A0A073ISY9</accession>
<dbReference type="NCBIfam" id="NF003739">
    <property type="entry name" value="PRK05335.1"/>
    <property type="match status" value="1"/>
</dbReference>
<feature type="domain" description="MnmG N-terminal" evidence="11">
    <location>
        <begin position="9"/>
        <end position="370"/>
    </location>
</feature>
<comment type="similarity">
    <text evidence="10">Belongs to the MnmG family. TrmFO subfamily.</text>
</comment>
<evidence type="ECO:0000313" key="12">
    <source>
        <dbReference type="EMBL" id="KEJ92561.1"/>
    </source>
</evidence>
<comment type="caution">
    <text evidence="12">The sequence shown here is derived from an EMBL/GenBank/DDBJ whole genome shotgun (WGS) entry which is preliminary data.</text>
</comment>
<evidence type="ECO:0000256" key="5">
    <source>
        <dbReference type="ARBA" id="ARBA00022679"/>
    </source>
</evidence>
<evidence type="ECO:0000256" key="10">
    <source>
        <dbReference type="HAMAP-Rule" id="MF_01037"/>
    </source>
</evidence>
<proteinExistence type="inferred from homology"/>
<keyword evidence="13" id="KW-1185">Reference proteome</keyword>
<comment type="function">
    <text evidence="10">Catalyzes the folate-dependent formation of 5-methyl-uridine at position 54 (M-5-U54) in all tRNAs.</text>
</comment>
<protein>
    <recommendedName>
        <fullName evidence="10">Methylenetetrahydrofolate--tRNA-(uracil-5-)-methyltransferase TrmFO</fullName>
        <ecNumber evidence="10">2.1.1.74</ecNumber>
    </recommendedName>
    <alternativeName>
        <fullName evidence="10">Folate-dependent tRNA (uracil-5-)-methyltransferase</fullName>
    </alternativeName>
    <alternativeName>
        <fullName evidence="10">Folate-dependent tRNA(M-5-U54)-methyltransferase</fullName>
    </alternativeName>
</protein>
<reference evidence="12 13" key="1">
    <citation type="submission" date="2014-04" db="EMBL/GenBank/DDBJ databases">
        <title>Draft Genome Sequence of Synergistes jonesii.</title>
        <authorList>
            <person name="Coil D.A."/>
            <person name="Eisen J.A."/>
            <person name="Holland-Moritz H.E."/>
        </authorList>
    </citation>
    <scope>NUCLEOTIDE SEQUENCE [LARGE SCALE GENOMIC DNA]</scope>
    <source>
        <strain evidence="12 13">78-1</strain>
    </source>
</reference>
<dbReference type="STRING" id="2754.EH55_03635"/>
<dbReference type="PATRIC" id="fig|2754.20.peg.856"/>
<dbReference type="Proteomes" id="UP000027665">
    <property type="component" value="Unassembled WGS sequence"/>
</dbReference>
<dbReference type="EC" id="2.1.1.74" evidence="10"/>
<dbReference type="InterPro" id="IPR002218">
    <property type="entry name" value="MnmG-rel"/>
</dbReference>
<evidence type="ECO:0000256" key="7">
    <source>
        <dbReference type="ARBA" id="ARBA00022827"/>
    </source>
</evidence>
<dbReference type="InterPro" id="IPR004417">
    <property type="entry name" value="TrmFO"/>
</dbReference>
<dbReference type="SUPFAM" id="SSF51905">
    <property type="entry name" value="FAD/NAD(P)-binding domain"/>
    <property type="match status" value="1"/>
</dbReference>
<dbReference type="InterPro" id="IPR036188">
    <property type="entry name" value="FAD/NAD-bd_sf"/>
</dbReference>
<comment type="cofactor">
    <cofactor evidence="1 10">
        <name>FAD</name>
        <dbReference type="ChEBI" id="CHEBI:57692"/>
    </cofactor>
</comment>
<evidence type="ECO:0000256" key="4">
    <source>
        <dbReference type="ARBA" id="ARBA00022630"/>
    </source>
</evidence>
<evidence type="ECO:0000256" key="6">
    <source>
        <dbReference type="ARBA" id="ARBA00022694"/>
    </source>
</evidence>
<dbReference type="OrthoDB" id="9803114at2"/>
<evidence type="ECO:0000259" key="11">
    <source>
        <dbReference type="Pfam" id="PF01134"/>
    </source>
</evidence>
<dbReference type="Pfam" id="PF01134">
    <property type="entry name" value="GIDA"/>
    <property type="match status" value="1"/>
</dbReference>
<comment type="subcellular location">
    <subcellularLocation>
        <location evidence="10">Cytoplasm</location>
    </subcellularLocation>
</comment>
<feature type="binding site" evidence="10">
    <location>
        <begin position="13"/>
        <end position="18"/>
    </location>
    <ligand>
        <name>FAD</name>
        <dbReference type="ChEBI" id="CHEBI:57692"/>
    </ligand>
</feature>
<dbReference type="eggNOG" id="COG1206">
    <property type="taxonomic scope" value="Bacteria"/>
</dbReference>
<dbReference type="GO" id="GO:0002098">
    <property type="term" value="P:tRNA wobble uridine modification"/>
    <property type="evidence" value="ECO:0007669"/>
    <property type="project" value="TreeGrafter"/>
</dbReference>
<dbReference type="InterPro" id="IPR040131">
    <property type="entry name" value="MnmG_N"/>
</dbReference>
<dbReference type="GO" id="GO:0050660">
    <property type="term" value="F:flavin adenine dinucleotide binding"/>
    <property type="evidence" value="ECO:0007669"/>
    <property type="project" value="UniProtKB-UniRule"/>
</dbReference>
<dbReference type="HAMAP" id="MF_01037">
    <property type="entry name" value="TrmFO"/>
    <property type="match status" value="1"/>
</dbReference>
<gene>
    <name evidence="12" type="primary">gid</name>
    <name evidence="10" type="synonym">trmFO</name>
    <name evidence="12" type="ORF">EH55_03635</name>
</gene>
<dbReference type="GO" id="GO:0047151">
    <property type="term" value="F:tRNA (uracil(54)-C5)-methyltransferase activity, 5,10-methylenetetrahydrofolate-dependent"/>
    <property type="evidence" value="ECO:0007669"/>
    <property type="project" value="UniProtKB-UniRule"/>
</dbReference>
<keyword evidence="3 10" id="KW-0489">Methyltransferase</keyword>